<dbReference type="GO" id="GO:0005737">
    <property type="term" value="C:cytoplasm"/>
    <property type="evidence" value="ECO:0007669"/>
    <property type="project" value="TreeGrafter"/>
</dbReference>
<dbReference type="Proteomes" id="UP000234857">
    <property type="component" value="Unassembled WGS sequence"/>
</dbReference>
<dbReference type="PRINTS" id="PR01402">
    <property type="entry name" value="MUTATORMUTX"/>
</dbReference>
<dbReference type="CDD" id="cd18886">
    <property type="entry name" value="NUDIX_MutT_Nudt1"/>
    <property type="match status" value="1"/>
</dbReference>
<evidence type="ECO:0000256" key="4">
    <source>
        <dbReference type="ARBA" id="ARBA00022801"/>
    </source>
</evidence>
<dbReference type="InterPro" id="IPR020084">
    <property type="entry name" value="NUDIX_hydrolase_CS"/>
</dbReference>
<dbReference type="Pfam" id="PF00293">
    <property type="entry name" value="NUDIX"/>
    <property type="match status" value="1"/>
</dbReference>
<evidence type="ECO:0000256" key="5">
    <source>
        <dbReference type="ARBA" id="ARBA00022842"/>
    </source>
</evidence>
<dbReference type="PROSITE" id="PS51462">
    <property type="entry name" value="NUDIX"/>
    <property type="match status" value="1"/>
</dbReference>
<dbReference type="InterPro" id="IPR000086">
    <property type="entry name" value="NUDIX_hydrolase_dom"/>
</dbReference>
<keyword evidence="4 6" id="KW-0378">Hydrolase</keyword>
<dbReference type="SUPFAM" id="SSF55811">
    <property type="entry name" value="Nudix"/>
    <property type="match status" value="1"/>
</dbReference>
<dbReference type="AlphaFoldDB" id="A0A2N5Z9I0"/>
<evidence type="ECO:0000313" key="8">
    <source>
        <dbReference type="EMBL" id="PLX15328.1"/>
    </source>
</evidence>
<keyword evidence="3" id="KW-0479">Metal-binding</keyword>
<protein>
    <recommendedName>
        <fullName evidence="7">Nudix hydrolase domain-containing protein</fullName>
    </recommendedName>
</protein>
<dbReference type="GO" id="GO:0006281">
    <property type="term" value="P:DNA repair"/>
    <property type="evidence" value="ECO:0007669"/>
    <property type="project" value="InterPro"/>
</dbReference>
<feature type="domain" description="Nudix hydrolase" evidence="7">
    <location>
        <begin position="1"/>
        <end position="132"/>
    </location>
</feature>
<dbReference type="Gene3D" id="3.90.79.10">
    <property type="entry name" value="Nucleoside Triphosphate Pyrophosphohydrolase"/>
    <property type="match status" value="1"/>
</dbReference>
<comment type="caution">
    <text evidence="8">The sequence shown here is derived from an EMBL/GenBank/DDBJ whole genome shotgun (WGS) entry which is preliminary data.</text>
</comment>
<dbReference type="PANTHER" id="PTHR43758">
    <property type="entry name" value="7,8-DIHYDRO-8-OXOGUANINE TRIPHOSPHATASE"/>
    <property type="match status" value="1"/>
</dbReference>
<comment type="cofactor">
    <cofactor evidence="1">
        <name>Mg(2+)</name>
        <dbReference type="ChEBI" id="CHEBI:18420"/>
    </cofactor>
</comment>
<dbReference type="GO" id="GO:0008413">
    <property type="term" value="F:8-oxo-7,8-dihydroguanosine triphosphate pyrophosphatase activity"/>
    <property type="evidence" value="ECO:0007669"/>
    <property type="project" value="InterPro"/>
</dbReference>
<evidence type="ECO:0000256" key="2">
    <source>
        <dbReference type="ARBA" id="ARBA00005582"/>
    </source>
</evidence>
<evidence type="ECO:0000256" key="1">
    <source>
        <dbReference type="ARBA" id="ARBA00001946"/>
    </source>
</evidence>
<comment type="similarity">
    <text evidence="2 6">Belongs to the Nudix hydrolase family.</text>
</comment>
<dbReference type="PRINTS" id="PR00502">
    <property type="entry name" value="NUDIXFAMILY"/>
</dbReference>
<sequence>MKMGVLGYIEKDSKVLMLYRNKKKNDMHEGLWVAPGGHIEKNESPVEALKREIFEETGLKIKDHSLKILLTFPEDGESPFGDVWYGYVYHIKDFSGDIIDCAEGELKWIERSELLSLKMWEGDKIFTGFVFEDGLHEVKLTYKKSVLKDSKVWKI</sequence>
<organism evidence="8 9">
    <name type="scientific">Muiribacterium halophilum</name>
    <dbReference type="NCBI Taxonomy" id="2053465"/>
    <lineage>
        <taxon>Bacteria</taxon>
        <taxon>Candidatus Muiribacteriota</taxon>
        <taxon>Candidatus Muiribacteriia</taxon>
        <taxon>Candidatus Muiribacteriales</taxon>
        <taxon>Candidatus Muiribacteriaceae</taxon>
        <taxon>Candidatus Muiribacterium</taxon>
    </lineage>
</organism>
<dbReference type="InterPro" id="IPR020476">
    <property type="entry name" value="Nudix_hydrolase"/>
</dbReference>
<evidence type="ECO:0000256" key="6">
    <source>
        <dbReference type="RuleBase" id="RU003476"/>
    </source>
</evidence>
<dbReference type="GO" id="GO:0046872">
    <property type="term" value="F:metal ion binding"/>
    <property type="evidence" value="ECO:0007669"/>
    <property type="project" value="UniProtKB-KW"/>
</dbReference>
<evidence type="ECO:0000259" key="7">
    <source>
        <dbReference type="PROSITE" id="PS51462"/>
    </source>
</evidence>
<dbReference type="PROSITE" id="PS00893">
    <property type="entry name" value="NUDIX_BOX"/>
    <property type="match status" value="1"/>
</dbReference>
<reference evidence="8 9" key="1">
    <citation type="submission" date="2017-11" db="EMBL/GenBank/DDBJ databases">
        <title>Genome-resolved metagenomics identifies genetic mobility, metabolic interactions, and unexpected diversity in perchlorate-reducing communities.</title>
        <authorList>
            <person name="Barnum T.P."/>
            <person name="Figueroa I.A."/>
            <person name="Carlstrom C.I."/>
            <person name="Lucas L.N."/>
            <person name="Engelbrektson A.L."/>
            <person name="Coates J.D."/>
        </authorList>
    </citation>
    <scope>NUCLEOTIDE SEQUENCE [LARGE SCALE GENOMIC DNA]</scope>
    <source>
        <strain evidence="8">BM706</strain>
    </source>
</reference>
<evidence type="ECO:0000256" key="3">
    <source>
        <dbReference type="ARBA" id="ARBA00022723"/>
    </source>
</evidence>
<dbReference type="PANTHER" id="PTHR43758:SF2">
    <property type="entry name" value="OXIDIZED PURINE NUCLEOSIDE TRIPHOSPHATE HYDROLASE"/>
    <property type="match status" value="1"/>
</dbReference>
<name>A0A2N5Z9I0_MUIH1</name>
<evidence type="ECO:0000313" key="9">
    <source>
        <dbReference type="Proteomes" id="UP000234857"/>
    </source>
</evidence>
<dbReference type="InterPro" id="IPR015797">
    <property type="entry name" value="NUDIX_hydrolase-like_dom_sf"/>
</dbReference>
<accession>A0A2N5Z9I0</accession>
<gene>
    <name evidence="8" type="ORF">C0601_13185</name>
</gene>
<dbReference type="EMBL" id="PKTG01000141">
    <property type="protein sequence ID" value="PLX15328.1"/>
    <property type="molecule type" value="Genomic_DNA"/>
</dbReference>
<keyword evidence="5" id="KW-0460">Magnesium</keyword>
<dbReference type="InterPro" id="IPR003562">
    <property type="entry name" value="Mutator_MutX_prot"/>
</dbReference>
<proteinExistence type="inferred from homology"/>